<reference evidence="2 3" key="1">
    <citation type="submission" date="2016-07" db="EMBL/GenBank/DDBJ databases">
        <title>Comparative genomics of the Campylobacter concisus group.</title>
        <authorList>
            <person name="Miller W.G."/>
            <person name="Yee E."/>
            <person name="Chapman M.H."/>
            <person name="Huynh S."/>
            <person name="Bono J.L."/>
            <person name="On S.L.W."/>
            <person name="StLeger J."/>
            <person name="Foster G."/>
            <person name="Parker C.T."/>
        </authorList>
    </citation>
    <scope>NUCLEOTIDE SEQUENCE [LARGE SCALE GENOMIC DNA]</scope>
    <source>
        <strain evidence="2 3">ATCC 33238</strain>
    </source>
</reference>
<evidence type="ECO:0000313" key="3">
    <source>
        <dbReference type="Proteomes" id="UP000502377"/>
    </source>
</evidence>
<dbReference type="KEGG" id="crx:CRECT_1385"/>
<dbReference type="RefSeq" id="WP_002945042.1">
    <property type="nucleotide sequence ID" value="NZ_CP012543.1"/>
</dbReference>
<accession>A0A6G5QMU9</accession>
<dbReference type="AlphaFoldDB" id="A0A6G5QMU9"/>
<gene>
    <name evidence="2" type="ORF">CRECT_1385</name>
</gene>
<sequence length="69" mass="7835">MINLAAAHSLVAKPQPNLSHRKLKIYKFSSSPAKMRHKRSGLSRPNPRINAKRDAKNHKFKNKFDAQAS</sequence>
<dbReference type="EMBL" id="CP012543">
    <property type="protein sequence ID" value="QCD47038.1"/>
    <property type="molecule type" value="Genomic_DNA"/>
</dbReference>
<protein>
    <submittedName>
        <fullName evidence="2">Uncharacterized protein</fullName>
    </submittedName>
</protein>
<dbReference type="Proteomes" id="UP000502377">
    <property type="component" value="Chromosome"/>
</dbReference>
<evidence type="ECO:0000313" key="2">
    <source>
        <dbReference type="EMBL" id="QCD47038.1"/>
    </source>
</evidence>
<name>A0A6G5QMU9_CAMRE</name>
<organism evidence="2 3">
    <name type="scientific">Campylobacter rectus</name>
    <name type="common">Wolinella recta</name>
    <dbReference type="NCBI Taxonomy" id="203"/>
    <lineage>
        <taxon>Bacteria</taxon>
        <taxon>Pseudomonadati</taxon>
        <taxon>Campylobacterota</taxon>
        <taxon>Epsilonproteobacteria</taxon>
        <taxon>Campylobacterales</taxon>
        <taxon>Campylobacteraceae</taxon>
        <taxon>Campylobacter</taxon>
    </lineage>
</organism>
<feature type="region of interest" description="Disordered" evidence="1">
    <location>
        <begin position="30"/>
        <end position="69"/>
    </location>
</feature>
<evidence type="ECO:0000256" key="1">
    <source>
        <dbReference type="SAM" id="MobiDB-lite"/>
    </source>
</evidence>
<proteinExistence type="predicted"/>